<dbReference type="SUPFAM" id="SSF50978">
    <property type="entry name" value="WD40 repeat-like"/>
    <property type="match status" value="1"/>
</dbReference>
<accession>A0A0N1PKG0</accession>
<dbReference type="GO" id="GO:0005765">
    <property type="term" value="C:lysosomal membrane"/>
    <property type="evidence" value="ECO:0007669"/>
    <property type="project" value="TreeGrafter"/>
</dbReference>
<evidence type="ECO:0000259" key="1">
    <source>
        <dbReference type="Pfam" id="PF21029"/>
    </source>
</evidence>
<dbReference type="InterPro" id="IPR040371">
    <property type="entry name" value="RMC1"/>
</dbReference>
<evidence type="ECO:0000313" key="2">
    <source>
        <dbReference type="EMBL" id="KPJ20425.1"/>
    </source>
</evidence>
<sequence length="503" mass="55863">MVKFSLEDSDPYYLTLSEHPKRFDADSPVTNVFFDDTNGQVFTVRSGGVTGVTVNSMDEAKCTSFRMEDKGPIISIKLSLDQKVLAIQRNNEGQSATVEFVNFKDLSPTNVEYSHTCKWKNSKILGFVWPKANEIAFITDHGIELLQVLPEKKQLKTLKSVSFSGAWFSWCAQSNIVVLAGNNGALLQPFYFNNSTIIKLQNGAWFSWCARSNIVVMAGNNGALLQPFYFNNSTIIKLQKLELETSRPVVERDVCMVLVADVTWCAIFRHALTTIAAPGPTEIWLMPLSGSGVNYTHILKTGLMGRFALSVVDDLVAVHHQSSQTSQLFDIMEECKVENNTVIHLPLVPAHSIRPAVVDEQPCPMYSGNWVMFQPDYVIDARRGCLWRLRLTPAALAHNIEKDDIGKIVSCLLRRRGGADVVHHLLAQLVASAQIYLLQLTHAFDQINSVYRQWAEAELARSTAGGAGGGVGVCARGGELRLHNTRCARECCNRTQTIPTLCR</sequence>
<dbReference type="EMBL" id="KQ459692">
    <property type="protein sequence ID" value="KPJ20425.1"/>
    <property type="molecule type" value="Genomic_DNA"/>
</dbReference>
<dbReference type="AlphaFoldDB" id="A0A0N1PKG0"/>
<gene>
    <name evidence="2" type="ORF">RR48_03312</name>
</gene>
<keyword evidence="3" id="KW-1185">Reference proteome</keyword>
<dbReference type="GO" id="GO:0010506">
    <property type="term" value="P:regulation of autophagy"/>
    <property type="evidence" value="ECO:0007669"/>
    <property type="project" value="InterPro"/>
</dbReference>
<dbReference type="InterPro" id="IPR036322">
    <property type="entry name" value="WD40_repeat_dom_sf"/>
</dbReference>
<dbReference type="Proteomes" id="UP000053240">
    <property type="component" value="Unassembled WGS sequence"/>
</dbReference>
<protein>
    <submittedName>
        <fullName evidence="2">Uncharacterized protein C18orf8</fullName>
    </submittedName>
</protein>
<dbReference type="PANTHER" id="PTHR12897">
    <property type="entry name" value="COLON CANCER-ASSOCIATED PROTEIN MIC1"/>
    <property type="match status" value="1"/>
</dbReference>
<dbReference type="GO" id="GO:0031902">
    <property type="term" value="C:late endosome membrane"/>
    <property type="evidence" value="ECO:0007669"/>
    <property type="project" value="TreeGrafter"/>
</dbReference>
<feature type="domain" description="Regulator of MON1-CCZ1 complex N-terminal" evidence="1">
    <location>
        <begin position="32"/>
        <end position="155"/>
    </location>
</feature>
<name>A0A0N1PKG0_PAPMA</name>
<dbReference type="InParanoid" id="A0A0N1PKG0"/>
<proteinExistence type="predicted"/>
<dbReference type="Pfam" id="PF21029">
    <property type="entry name" value="RMC1_N"/>
    <property type="match status" value="1"/>
</dbReference>
<dbReference type="PANTHER" id="PTHR12897:SF4">
    <property type="entry name" value="REGULATOR OF MON1-CCZ1 COMPLEX"/>
    <property type="match status" value="1"/>
</dbReference>
<dbReference type="FunCoup" id="A0A0N1PKG0">
    <property type="interactions" value="1048"/>
</dbReference>
<reference evidence="2 3" key="1">
    <citation type="journal article" date="2015" name="Nat. Commun.">
        <title>Outbred genome sequencing and CRISPR/Cas9 gene editing in butterflies.</title>
        <authorList>
            <person name="Li X."/>
            <person name="Fan D."/>
            <person name="Zhang W."/>
            <person name="Liu G."/>
            <person name="Zhang L."/>
            <person name="Zhao L."/>
            <person name="Fang X."/>
            <person name="Chen L."/>
            <person name="Dong Y."/>
            <person name="Chen Y."/>
            <person name="Ding Y."/>
            <person name="Zhao R."/>
            <person name="Feng M."/>
            <person name="Zhu Y."/>
            <person name="Feng Y."/>
            <person name="Jiang X."/>
            <person name="Zhu D."/>
            <person name="Xiang H."/>
            <person name="Feng X."/>
            <person name="Li S."/>
            <person name="Wang J."/>
            <person name="Zhang G."/>
            <person name="Kronforst M.R."/>
            <person name="Wang W."/>
        </authorList>
    </citation>
    <scope>NUCLEOTIDE SEQUENCE [LARGE SCALE GENOMIC DNA]</scope>
    <source>
        <strain evidence="2">Ya'a_city_454_Pm</strain>
        <tissue evidence="2">Whole body</tissue>
    </source>
</reference>
<evidence type="ECO:0000313" key="3">
    <source>
        <dbReference type="Proteomes" id="UP000053240"/>
    </source>
</evidence>
<dbReference type="GO" id="GO:0035658">
    <property type="term" value="C:Mon1-Ccz1 complex"/>
    <property type="evidence" value="ECO:0007669"/>
    <property type="project" value="InterPro"/>
</dbReference>
<dbReference type="InterPro" id="IPR049040">
    <property type="entry name" value="RMC1_N"/>
</dbReference>
<organism evidence="2 3">
    <name type="scientific">Papilio machaon</name>
    <name type="common">Old World swallowtail butterfly</name>
    <dbReference type="NCBI Taxonomy" id="76193"/>
    <lineage>
        <taxon>Eukaryota</taxon>
        <taxon>Metazoa</taxon>
        <taxon>Ecdysozoa</taxon>
        <taxon>Arthropoda</taxon>
        <taxon>Hexapoda</taxon>
        <taxon>Insecta</taxon>
        <taxon>Pterygota</taxon>
        <taxon>Neoptera</taxon>
        <taxon>Endopterygota</taxon>
        <taxon>Lepidoptera</taxon>
        <taxon>Glossata</taxon>
        <taxon>Ditrysia</taxon>
        <taxon>Papilionoidea</taxon>
        <taxon>Papilionidae</taxon>
        <taxon>Papilioninae</taxon>
        <taxon>Papilio</taxon>
    </lineage>
</organism>